<dbReference type="Proteomes" id="UP000001096">
    <property type="component" value="Unassembled WGS sequence"/>
</dbReference>
<dbReference type="eggNOG" id="COG1995">
    <property type="taxonomic scope" value="Bacteria"/>
</dbReference>
<evidence type="ECO:0000256" key="1">
    <source>
        <dbReference type="ARBA" id="ARBA00022723"/>
    </source>
</evidence>
<dbReference type="GO" id="GO:0051287">
    <property type="term" value="F:NAD binding"/>
    <property type="evidence" value="ECO:0007669"/>
    <property type="project" value="InterPro"/>
</dbReference>
<dbReference type="GO" id="GO:0046872">
    <property type="term" value="F:metal ion binding"/>
    <property type="evidence" value="ECO:0007669"/>
    <property type="project" value="UniProtKB-KW"/>
</dbReference>
<dbReference type="PANTHER" id="PTHR30004:SF6">
    <property type="entry name" value="D-THREONATE 4-PHOSPHATE DEHYDROGENASE"/>
    <property type="match status" value="1"/>
</dbReference>
<dbReference type="AlphaFoldDB" id="K8PFE6"/>
<evidence type="ECO:0008006" key="6">
    <source>
        <dbReference type="Google" id="ProtNLM"/>
    </source>
</evidence>
<dbReference type="PANTHER" id="PTHR30004">
    <property type="entry name" value="4-HYDROXYTHREONINE-4-PHOSPHATE DEHYDROGENASE"/>
    <property type="match status" value="1"/>
</dbReference>
<comment type="caution">
    <text evidence="4">The sequence shown here is derived from an EMBL/GenBank/DDBJ whole genome shotgun (WGS) entry which is preliminary data.</text>
</comment>
<dbReference type="Pfam" id="PF04166">
    <property type="entry name" value="PdxA"/>
    <property type="match status" value="1"/>
</dbReference>
<sequence length="340" mass="35448">MSNTVNAIALTIGDPNGIGPEIAIKAAVALAGKPGPKIILVGDGHVIHYYVQRHAPGVELISRQGARTDGPHVILWHAVNSLPPDRFRPGHIDAAAGQATVDYVAAAIALVRSGAADAIVGCPHNETAVNTAGIPFSGYPGLIARLTETEENNVFMMLVGGGLRILHATLHERLHDALARLSPALIEQAGATCVTTLQRLGIENPRIGIFGINPHAGENGLFGDDDDRITVPAVKRMREAGFLVEGPIGADILLTRKDIDGFVAIYHDQGHIPVKLLAGRNASALSVGSDIIFSSVGHGSAFDIAGQGKAEATAVLRTLRLIGNQTAEARTPDDGINIGG</sequence>
<proteinExistence type="predicted"/>
<keyword evidence="3" id="KW-0520">NAD</keyword>
<accession>K8PFE6</accession>
<keyword evidence="2" id="KW-0560">Oxidoreductase</keyword>
<name>K8PFE6_9BRAD</name>
<keyword evidence="1" id="KW-0479">Metal-binding</keyword>
<dbReference type="Gene3D" id="3.40.718.10">
    <property type="entry name" value="Isopropylmalate Dehydrogenase"/>
    <property type="match status" value="1"/>
</dbReference>
<organism evidence="4 5">
    <name type="scientific">Afipia broomeae ATCC 49717</name>
    <dbReference type="NCBI Taxonomy" id="883078"/>
    <lineage>
        <taxon>Bacteria</taxon>
        <taxon>Pseudomonadati</taxon>
        <taxon>Pseudomonadota</taxon>
        <taxon>Alphaproteobacteria</taxon>
        <taxon>Hyphomicrobiales</taxon>
        <taxon>Nitrobacteraceae</taxon>
        <taxon>Afipia</taxon>
    </lineage>
</organism>
<dbReference type="EMBL" id="AGWX01000001">
    <property type="protein sequence ID" value="EKS41352.1"/>
    <property type="molecule type" value="Genomic_DNA"/>
</dbReference>
<dbReference type="PATRIC" id="fig|883078.3.peg.465"/>
<dbReference type="SUPFAM" id="SSF53659">
    <property type="entry name" value="Isocitrate/Isopropylmalate dehydrogenase-like"/>
    <property type="match status" value="1"/>
</dbReference>
<evidence type="ECO:0000313" key="5">
    <source>
        <dbReference type="Proteomes" id="UP000001096"/>
    </source>
</evidence>
<dbReference type="GO" id="GO:0016491">
    <property type="term" value="F:oxidoreductase activity"/>
    <property type="evidence" value="ECO:0007669"/>
    <property type="project" value="UniProtKB-KW"/>
</dbReference>
<dbReference type="RefSeq" id="WP_006019153.1">
    <property type="nucleotide sequence ID" value="NZ_KB375282.1"/>
</dbReference>
<keyword evidence="5" id="KW-1185">Reference proteome</keyword>
<gene>
    <name evidence="4" type="ORF">HMPREF9695_00444</name>
</gene>
<reference evidence="4 5" key="1">
    <citation type="submission" date="2012-04" db="EMBL/GenBank/DDBJ databases">
        <title>The Genome Sequence of Afipia broomeae ATCC 49717.</title>
        <authorList>
            <consortium name="The Broad Institute Genome Sequencing Platform"/>
            <person name="Earl A."/>
            <person name="Ward D."/>
            <person name="Feldgarden M."/>
            <person name="Gevers D."/>
            <person name="Huys G."/>
            <person name="Walker B."/>
            <person name="Young S.K."/>
            <person name="Zeng Q."/>
            <person name="Gargeya S."/>
            <person name="Fitzgerald M."/>
            <person name="Haas B."/>
            <person name="Abouelleil A."/>
            <person name="Alvarado L."/>
            <person name="Arachchi H.M."/>
            <person name="Berlin A."/>
            <person name="Chapman S.B."/>
            <person name="Goldberg J."/>
            <person name="Griggs A."/>
            <person name="Gujja S."/>
            <person name="Hansen M."/>
            <person name="Howarth C."/>
            <person name="Imamovic A."/>
            <person name="Larimer J."/>
            <person name="McCowen C."/>
            <person name="Montmayeur A."/>
            <person name="Murphy C."/>
            <person name="Neiman D."/>
            <person name="Pearson M."/>
            <person name="Priest M."/>
            <person name="Roberts A."/>
            <person name="Saif S."/>
            <person name="Shea T."/>
            <person name="Sisk P."/>
            <person name="Sykes S."/>
            <person name="Wortman J."/>
            <person name="Nusbaum C."/>
            <person name="Birren B."/>
        </authorList>
    </citation>
    <scope>NUCLEOTIDE SEQUENCE [LARGE SCALE GENOMIC DNA]</scope>
    <source>
        <strain evidence="4 5">ATCC 49717</strain>
    </source>
</reference>
<evidence type="ECO:0000256" key="3">
    <source>
        <dbReference type="ARBA" id="ARBA00023027"/>
    </source>
</evidence>
<dbReference type="InterPro" id="IPR005255">
    <property type="entry name" value="PdxA_fam"/>
</dbReference>
<protein>
    <recommendedName>
        <fullName evidence="6">Terephthalate dihydrodiol dehydrogenase</fullName>
    </recommendedName>
</protein>
<evidence type="ECO:0000313" key="4">
    <source>
        <dbReference type="EMBL" id="EKS41352.1"/>
    </source>
</evidence>
<evidence type="ECO:0000256" key="2">
    <source>
        <dbReference type="ARBA" id="ARBA00023002"/>
    </source>
</evidence>
<dbReference type="HOGENOM" id="CLU_040168_0_0_5"/>